<dbReference type="SUPFAM" id="SSF51556">
    <property type="entry name" value="Metallo-dependent hydrolases"/>
    <property type="match status" value="1"/>
</dbReference>
<dbReference type="KEGG" id="laj:A0128_06815"/>
<feature type="domain" description="Amidohydrolase-related" evidence="2">
    <location>
        <begin position="53"/>
        <end position="317"/>
    </location>
</feature>
<dbReference type="GO" id="GO:0005737">
    <property type="term" value="C:cytoplasm"/>
    <property type="evidence" value="ECO:0007669"/>
    <property type="project" value="TreeGrafter"/>
</dbReference>
<dbReference type="GO" id="GO:0019748">
    <property type="term" value="P:secondary metabolic process"/>
    <property type="evidence" value="ECO:0007669"/>
    <property type="project" value="TreeGrafter"/>
</dbReference>
<dbReference type="PANTHER" id="PTHR21240">
    <property type="entry name" value="2-AMINO-3-CARBOXYLMUCONATE-6-SEMIALDEHYDE DECARBOXYLASE"/>
    <property type="match status" value="1"/>
</dbReference>
<evidence type="ECO:0000313" key="4">
    <source>
        <dbReference type="Proteomes" id="UP000094197"/>
    </source>
</evidence>
<organism evidence="3 4">
    <name type="scientific">Leptospira tipperaryensis</name>
    <dbReference type="NCBI Taxonomy" id="2564040"/>
    <lineage>
        <taxon>Bacteria</taxon>
        <taxon>Pseudomonadati</taxon>
        <taxon>Spirochaetota</taxon>
        <taxon>Spirochaetia</taxon>
        <taxon>Leptospirales</taxon>
        <taxon>Leptospiraceae</taxon>
        <taxon>Leptospira</taxon>
    </lineage>
</organism>
<reference evidence="3 4" key="1">
    <citation type="submission" date="2016-04" db="EMBL/GenBank/DDBJ databases">
        <title>Complete genome seqeunce of Leptospira alstonii serovar Room22.</title>
        <authorList>
            <person name="Nally J.E."/>
            <person name="Bayles D.O."/>
            <person name="Hurley D."/>
            <person name="Fanning S."/>
            <person name="McMahon B.J."/>
            <person name="Arent Z."/>
        </authorList>
    </citation>
    <scope>NUCLEOTIDE SEQUENCE [LARGE SCALE GENOMIC DNA]</scope>
    <source>
        <strain evidence="3 4">GWTS #1</strain>
    </source>
</reference>
<evidence type="ECO:0000259" key="2">
    <source>
        <dbReference type="Pfam" id="PF04909"/>
    </source>
</evidence>
<evidence type="ECO:0000256" key="1">
    <source>
        <dbReference type="ARBA" id="ARBA00023239"/>
    </source>
</evidence>
<dbReference type="EMBL" id="CP015217">
    <property type="protein sequence ID" value="AOP33584.1"/>
    <property type="molecule type" value="Genomic_DNA"/>
</dbReference>
<dbReference type="Pfam" id="PF04909">
    <property type="entry name" value="Amidohydro_2"/>
    <property type="match status" value="1"/>
</dbReference>
<dbReference type="PANTHER" id="PTHR21240:SF28">
    <property type="entry name" value="ISO-OROTATE DECARBOXYLASE (EUROFUNG)"/>
    <property type="match status" value="1"/>
</dbReference>
<proteinExistence type="predicted"/>
<dbReference type="Gene3D" id="3.20.20.140">
    <property type="entry name" value="Metal-dependent hydrolases"/>
    <property type="match status" value="1"/>
</dbReference>
<sequence>MLPCCHHILSSNSRSDLPSPFPWKYPENRPPLRDEESPSHLPLLKKYELPFIIDIHTHFFPEYVMKRIWKWFDGVNWEIAYRESETQRLESLAKNQVRFFTTLNYAHKERMAEGLNRWVFENHSNTRGAILFGTFFPEEGCLEYVKRAVEDYGFRGFKLHCEVGRLDLTRSELSDTFSYLEKKKIPLVIHSGDAPLPGPYTNIRYFRSFIQRYPELKVVVAHMGASEVWEYVELMSIYPELRLDTTMVFVDFLATGEQTDPYLAILEKFPDRVHFGSDFPSIPYALSHPISNLLNSSLSDEVKRKVFLKNSANLFGLEIES</sequence>
<dbReference type="OrthoDB" id="9771932at2"/>
<name>A0A1D7UVL5_9LEPT</name>
<dbReference type="GO" id="GO:0016831">
    <property type="term" value="F:carboxy-lyase activity"/>
    <property type="evidence" value="ECO:0007669"/>
    <property type="project" value="InterPro"/>
</dbReference>
<dbReference type="AlphaFoldDB" id="A0A1D7UVL5"/>
<keyword evidence="3" id="KW-0378">Hydrolase</keyword>
<dbReference type="InterPro" id="IPR006680">
    <property type="entry name" value="Amidohydro-rel"/>
</dbReference>
<dbReference type="CDD" id="cd01292">
    <property type="entry name" value="metallo-dependent_hydrolases"/>
    <property type="match status" value="1"/>
</dbReference>
<dbReference type="InterPro" id="IPR032466">
    <property type="entry name" value="Metal_Hydrolase"/>
</dbReference>
<dbReference type="RefSeq" id="WP_069606821.1">
    <property type="nucleotide sequence ID" value="NZ_CP015217.1"/>
</dbReference>
<evidence type="ECO:0000313" key="3">
    <source>
        <dbReference type="EMBL" id="AOP33584.1"/>
    </source>
</evidence>
<dbReference type="Proteomes" id="UP000094197">
    <property type="component" value="Chromosome 1"/>
</dbReference>
<protein>
    <submittedName>
        <fullName evidence="3">Metal-dependent hydrolase</fullName>
    </submittedName>
</protein>
<accession>A0A1D7UVL5</accession>
<keyword evidence="1" id="KW-0456">Lyase</keyword>
<dbReference type="GO" id="GO:0016787">
    <property type="term" value="F:hydrolase activity"/>
    <property type="evidence" value="ECO:0007669"/>
    <property type="project" value="UniProtKB-KW"/>
</dbReference>
<gene>
    <name evidence="3" type="ORF">A0128_06815</name>
</gene>
<keyword evidence="4" id="KW-1185">Reference proteome</keyword>
<dbReference type="InterPro" id="IPR032465">
    <property type="entry name" value="ACMSD"/>
</dbReference>